<dbReference type="Gene3D" id="3.90.280.10">
    <property type="entry name" value="PEBP-like"/>
    <property type="match status" value="1"/>
</dbReference>
<feature type="compositionally biased region" description="Low complexity" evidence="2">
    <location>
        <begin position="609"/>
        <end position="619"/>
    </location>
</feature>
<dbReference type="Pfam" id="PF01161">
    <property type="entry name" value="PBP"/>
    <property type="match status" value="1"/>
</dbReference>
<organism evidence="4 5">
    <name type="scientific">Syncephalis pseudoplumigaleata</name>
    <dbReference type="NCBI Taxonomy" id="1712513"/>
    <lineage>
        <taxon>Eukaryota</taxon>
        <taxon>Fungi</taxon>
        <taxon>Fungi incertae sedis</taxon>
        <taxon>Zoopagomycota</taxon>
        <taxon>Zoopagomycotina</taxon>
        <taxon>Zoopagomycetes</taxon>
        <taxon>Zoopagales</taxon>
        <taxon>Piptocephalidaceae</taxon>
        <taxon>Syncephalis</taxon>
    </lineage>
</organism>
<dbReference type="InterPro" id="IPR008914">
    <property type="entry name" value="PEBP"/>
</dbReference>
<feature type="compositionally biased region" description="Basic residues" evidence="2">
    <location>
        <begin position="166"/>
        <end position="175"/>
    </location>
</feature>
<dbReference type="SUPFAM" id="SSF49777">
    <property type="entry name" value="PEBP-like"/>
    <property type="match status" value="1"/>
</dbReference>
<feature type="region of interest" description="Disordered" evidence="2">
    <location>
        <begin position="593"/>
        <end position="619"/>
    </location>
</feature>
<evidence type="ECO:0000313" key="5">
    <source>
        <dbReference type="Proteomes" id="UP000278143"/>
    </source>
</evidence>
<feature type="compositionally biased region" description="Low complexity" evidence="2">
    <location>
        <begin position="61"/>
        <end position="70"/>
    </location>
</feature>
<keyword evidence="5" id="KW-1185">Reference proteome</keyword>
<feature type="region of interest" description="Disordered" evidence="2">
    <location>
        <begin position="1"/>
        <end position="115"/>
    </location>
</feature>
<dbReference type="Gene3D" id="1.20.58.1180">
    <property type="match status" value="1"/>
</dbReference>
<dbReference type="EMBL" id="KZ990142">
    <property type="protein sequence ID" value="RKP24584.1"/>
    <property type="molecule type" value="Genomic_DNA"/>
</dbReference>
<proteinExistence type="predicted"/>
<evidence type="ECO:0000313" key="4">
    <source>
        <dbReference type="EMBL" id="RKP24584.1"/>
    </source>
</evidence>
<feature type="compositionally biased region" description="Basic and acidic residues" evidence="2">
    <location>
        <begin position="8"/>
        <end position="23"/>
    </location>
</feature>
<feature type="region of interest" description="Disordered" evidence="2">
    <location>
        <begin position="139"/>
        <end position="203"/>
    </location>
</feature>
<name>A0A4P9YX67_9FUNG</name>
<feature type="domain" description="Oxidoreductase-like" evidence="3">
    <location>
        <begin position="238"/>
        <end position="275"/>
    </location>
</feature>
<feature type="coiled-coil region" evidence="1">
    <location>
        <begin position="366"/>
        <end position="393"/>
    </location>
</feature>
<gene>
    <name evidence="4" type="ORF">SYNPS1DRAFT_29658</name>
</gene>
<dbReference type="AlphaFoldDB" id="A0A4P9YX67"/>
<feature type="compositionally biased region" description="Basic and acidic residues" evidence="2">
    <location>
        <begin position="183"/>
        <end position="192"/>
    </location>
</feature>
<protein>
    <recommendedName>
        <fullName evidence="3">Oxidoreductase-like domain-containing protein</fullName>
    </recommendedName>
</protein>
<dbReference type="CDD" id="cd00866">
    <property type="entry name" value="PEBP_euk"/>
    <property type="match status" value="1"/>
</dbReference>
<dbReference type="InterPro" id="IPR036610">
    <property type="entry name" value="PEBP-like_sf"/>
</dbReference>
<dbReference type="Pfam" id="PF09791">
    <property type="entry name" value="Oxidored-like"/>
    <property type="match status" value="1"/>
</dbReference>
<dbReference type="PANTHER" id="PTHR11362">
    <property type="entry name" value="PHOSPHATIDYLETHANOLAMINE-BINDING PROTEIN"/>
    <property type="match status" value="1"/>
</dbReference>
<sequence length="704" mass="77321">MPARRAALRHEPEAARALVDRPHPVPPAIAATNIAPSALGDESLGPPKQDALPAPAPAPAPAVAAAQAQQKVERGDVLPTASMPRPNSHFGALPHVSGRDVDARLGSPPGHRRVPHTVRLVGSTAARSAVARLALVAAGHHDRGSADGAGRGSGSGHADDDNDHPHGRHDHRHAIAHVASPARRHEQREQHEPNSGGGDDATTTAPALAMLSRCRPLSTTSARRLRIRLDDQGNSATVPDKPQPVEPDLCCMSGCARCVWDVYAEELQAYEEGLRGLRAQLARDQQPEPRLLTRLIRELDEGELAPAGGGPSASMHAFMQMEQRIKKEKKQSSSYTSLRLAYAARAVRSSHVLARQAAETAYQLAIRMLREQRERKLAEAQQLEQELQSITGQDAYAQGRRRILQGAIFKLKVQAEKDQPETLERLKQEQYDLAQPVFRHLRRQHWHTVRRNKLMERATQMHVLPDVLPPSTRPDVDVQLAFDGPATMPFVHGDVVSTECTLKPPTVHAQCFHDATRLYTLLLVDPDDPYPEMRTYRTRVHWLVMNIPLDLMTSTIAADAGQTVLPYLPPHPAKGTKKHRYTLILLEQPSSSSSSSAITQAESESGQLTSDSTVSKTDTSSTRAIDEAILARTADLLADRIVDVGGFIHQHQLTPRGLTFFRCEWEPSTDAIYKEHLNMVAPRYGRVPKLDPVRDAAIIARLIA</sequence>
<accession>A0A4P9YX67</accession>
<dbReference type="InterPro" id="IPR019180">
    <property type="entry name" value="Oxidoreductase-like_N"/>
</dbReference>
<evidence type="ECO:0000256" key="1">
    <source>
        <dbReference type="SAM" id="Coils"/>
    </source>
</evidence>
<dbReference type="Proteomes" id="UP000278143">
    <property type="component" value="Unassembled WGS sequence"/>
</dbReference>
<keyword evidence="1" id="KW-0175">Coiled coil</keyword>
<dbReference type="PANTHER" id="PTHR11362:SF82">
    <property type="entry name" value="PHOSPHATIDYLETHANOLAMINE-BINDING PROTEIN 4"/>
    <property type="match status" value="1"/>
</dbReference>
<evidence type="ECO:0000256" key="2">
    <source>
        <dbReference type="SAM" id="MobiDB-lite"/>
    </source>
</evidence>
<dbReference type="InterPro" id="IPR035810">
    <property type="entry name" value="PEBP_euk"/>
</dbReference>
<dbReference type="OrthoDB" id="2153661at2759"/>
<feature type="compositionally biased region" description="Polar residues" evidence="2">
    <location>
        <begin position="597"/>
        <end position="608"/>
    </location>
</feature>
<reference evidence="5" key="1">
    <citation type="journal article" date="2018" name="Nat. Microbiol.">
        <title>Leveraging single-cell genomics to expand the fungal tree of life.</title>
        <authorList>
            <person name="Ahrendt S.R."/>
            <person name="Quandt C.A."/>
            <person name="Ciobanu D."/>
            <person name="Clum A."/>
            <person name="Salamov A."/>
            <person name="Andreopoulos B."/>
            <person name="Cheng J.F."/>
            <person name="Woyke T."/>
            <person name="Pelin A."/>
            <person name="Henrissat B."/>
            <person name="Reynolds N.K."/>
            <person name="Benny G.L."/>
            <person name="Smith M.E."/>
            <person name="James T.Y."/>
            <person name="Grigoriev I.V."/>
        </authorList>
    </citation>
    <scope>NUCLEOTIDE SEQUENCE [LARGE SCALE GENOMIC DNA]</scope>
    <source>
        <strain evidence="5">Benny S71-1</strain>
    </source>
</reference>
<evidence type="ECO:0000259" key="3">
    <source>
        <dbReference type="Pfam" id="PF09791"/>
    </source>
</evidence>